<dbReference type="Proteomes" id="UP001221519">
    <property type="component" value="Plasmid unnamed1"/>
</dbReference>
<dbReference type="EMBL" id="CP118109">
    <property type="protein sequence ID" value="WDI05230.1"/>
    <property type="molecule type" value="Genomic_DNA"/>
</dbReference>
<evidence type="ECO:0000313" key="1">
    <source>
        <dbReference type="EMBL" id="WDI05230.1"/>
    </source>
</evidence>
<keyword evidence="2" id="KW-1185">Reference proteome</keyword>
<gene>
    <name evidence="1" type="ORF">PUW25_25820</name>
</gene>
<reference evidence="1 2" key="1">
    <citation type="submission" date="2023-02" db="EMBL/GenBank/DDBJ databases">
        <title>Pathogen: clinical or host-associated sample.</title>
        <authorList>
            <person name="Hergert J."/>
            <person name="Casey R."/>
            <person name="Wagner J."/>
            <person name="Young E.L."/>
            <person name="Oakeson K.F."/>
        </authorList>
    </citation>
    <scope>NUCLEOTIDE SEQUENCE [LARGE SCALE GENOMIC DNA]</scope>
    <source>
        <strain evidence="1 2">2022CK-00829</strain>
        <plasmid evidence="1 2">unnamed1</plasmid>
    </source>
</reference>
<accession>A0ABY7XK42</accession>
<keyword evidence="1" id="KW-0614">Plasmid</keyword>
<dbReference type="RefSeq" id="WP_047913003.1">
    <property type="nucleotide sequence ID" value="NZ_CP118109.1"/>
</dbReference>
<geneLocation type="plasmid" evidence="1 2">
    <name>unnamed1</name>
</geneLocation>
<organism evidence="1 2">
    <name type="scientific">Paenibacillus urinalis</name>
    <dbReference type="NCBI Taxonomy" id="521520"/>
    <lineage>
        <taxon>Bacteria</taxon>
        <taxon>Bacillati</taxon>
        <taxon>Bacillota</taxon>
        <taxon>Bacilli</taxon>
        <taxon>Bacillales</taxon>
        <taxon>Paenibacillaceae</taxon>
        <taxon>Paenibacillus</taxon>
    </lineage>
</organism>
<name>A0ABY7XK42_9BACL</name>
<evidence type="ECO:0000313" key="2">
    <source>
        <dbReference type="Proteomes" id="UP001221519"/>
    </source>
</evidence>
<proteinExistence type="predicted"/>
<sequence>MANIEKMEAVFEDVLKRYVGAEKSYVGTLAGGGTDYKRNLEITDQHANAFRKRFKEAMQEEAAEPTEPVAP</sequence>
<protein>
    <submittedName>
        <fullName evidence="1">Uncharacterized protein</fullName>
    </submittedName>
</protein>